<dbReference type="GO" id="GO:0003730">
    <property type="term" value="F:mRNA 3'-UTR binding"/>
    <property type="evidence" value="ECO:0007669"/>
    <property type="project" value="TreeGrafter"/>
</dbReference>
<dbReference type="RefSeq" id="XP_030051657.1">
    <property type="nucleotide sequence ID" value="XM_030195797.1"/>
</dbReference>
<dbReference type="GO" id="GO:0005739">
    <property type="term" value="C:mitochondrion"/>
    <property type="evidence" value="ECO:0007669"/>
    <property type="project" value="UniProtKB-SubCell"/>
</dbReference>
<keyword evidence="11" id="KW-0539">Nucleus</keyword>
<dbReference type="KEGG" id="muo:115465368"/>
<dbReference type="InterPro" id="IPR011990">
    <property type="entry name" value="TPR-like_helical_dom_sf"/>
</dbReference>
<feature type="repeat" description="PPR" evidence="13">
    <location>
        <begin position="232"/>
        <end position="266"/>
    </location>
</feature>
<dbReference type="NCBIfam" id="TIGR00756">
    <property type="entry name" value="PPR"/>
    <property type="match status" value="3"/>
</dbReference>
<evidence type="ECO:0000256" key="4">
    <source>
        <dbReference type="ARBA" id="ARBA00022737"/>
    </source>
</evidence>
<evidence type="ECO:0000256" key="1">
    <source>
        <dbReference type="ARBA" id="ARBA00004123"/>
    </source>
</evidence>
<accession>A0A6P7X7W6</accession>
<gene>
    <name evidence="17" type="primary">LRPPRC</name>
</gene>
<dbReference type="PROSITE" id="PS51375">
    <property type="entry name" value="PPR"/>
    <property type="match status" value="3"/>
</dbReference>
<keyword evidence="9" id="KW-0496">Mitochondrion</keyword>
<dbReference type="GO" id="GO:0005634">
    <property type="term" value="C:nucleus"/>
    <property type="evidence" value="ECO:0007669"/>
    <property type="project" value="UniProtKB-SubCell"/>
</dbReference>
<dbReference type="Pfam" id="PF01535">
    <property type="entry name" value="PPR"/>
    <property type="match status" value="2"/>
</dbReference>
<evidence type="ECO:0000256" key="7">
    <source>
        <dbReference type="ARBA" id="ARBA00023015"/>
    </source>
</evidence>
<keyword evidence="3" id="KW-0813">Transport</keyword>
<keyword evidence="10" id="KW-0804">Transcription</keyword>
<dbReference type="Proteomes" id="UP000515156">
    <property type="component" value="Chromosome 3"/>
</dbReference>
<feature type="repeat" description="PPR" evidence="13">
    <location>
        <begin position="756"/>
        <end position="790"/>
    </location>
</feature>
<evidence type="ECO:0000259" key="14">
    <source>
        <dbReference type="Pfam" id="PF17177"/>
    </source>
</evidence>
<keyword evidence="4" id="KW-0677">Repeat</keyword>
<dbReference type="OrthoDB" id="185373at2759"/>
<dbReference type="FunFam" id="1.25.40.10:FF:000428">
    <property type="entry name" value="Leucine-rich PPR motif-containing protein, mitochondrial"/>
    <property type="match status" value="1"/>
</dbReference>
<evidence type="ECO:0000313" key="16">
    <source>
        <dbReference type="Proteomes" id="UP000515156"/>
    </source>
</evidence>
<organism evidence="16 17">
    <name type="scientific">Microcaecilia unicolor</name>
    <dbReference type="NCBI Taxonomy" id="1415580"/>
    <lineage>
        <taxon>Eukaryota</taxon>
        <taxon>Metazoa</taxon>
        <taxon>Chordata</taxon>
        <taxon>Craniata</taxon>
        <taxon>Vertebrata</taxon>
        <taxon>Euteleostomi</taxon>
        <taxon>Amphibia</taxon>
        <taxon>Gymnophiona</taxon>
        <taxon>Siphonopidae</taxon>
        <taxon>Microcaecilia</taxon>
    </lineage>
</organism>
<keyword evidence="6" id="KW-0809">Transit peptide</keyword>
<feature type="repeat" description="PPR" evidence="13">
    <location>
        <begin position="197"/>
        <end position="231"/>
    </location>
</feature>
<dbReference type="FunCoup" id="A0A6P7X7W6">
    <property type="interactions" value="2606"/>
</dbReference>
<dbReference type="InterPro" id="IPR033490">
    <property type="entry name" value="LRP130"/>
</dbReference>
<dbReference type="GO" id="GO:0070129">
    <property type="term" value="P:regulation of mitochondrial translation"/>
    <property type="evidence" value="ECO:0007669"/>
    <property type="project" value="TreeGrafter"/>
</dbReference>
<dbReference type="Gene3D" id="1.25.40.10">
    <property type="entry name" value="Tetratricopeptide repeat domain"/>
    <property type="match status" value="4"/>
</dbReference>
<dbReference type="Pfam" id="PF23276">
    <property type="entry name" value="TPR_24"/>
    <property type="match status" value="1"/>
</dbReference>
<keyword evidence="7" id="KW-0805">Transcription regulation</keyword>
<evidence type="ECO:0000256" key="12">
    <source>
        <dbReference type="ARBA" id="ARBA00069602"/>
    </source>
</evidence>
<proteinExistence type="predicted"/>
<evidence type="ECO:0000256" key="10">
    <source>
        <dbReference type="ARBA" id="ARBA00023163"/>
    </source>
</evidence>
<evidence type="ECO:0000256" key="5">
    <source>
        <dbReference type="ARBA" id="ARBA00022884"/>
    </source>
</evidence>
<feature type="domain" description="PROP1-like PPR" evidence="14">
    <location>
        <begin position="220"/>
        <end position="329"/>
    </location>
</feature>
<evidence type="ECO:0000256" key="3">
    <source>
        <dbReference type="ARBA" id="ARBA00022448"/>
    </source>
</evidence>
<dbReference type="PANTHER" id="PTHR46669">
    <property type="entry name" value="LEUCINE-RICH PPR MOTIF-CONTAINING PROTEIN, MITOCHONDRIAL"/>
    <property type="match status" value="1"/>
</dbReference>
<comment type="subcellular location">
    <subcellularLocation>
        <location evidence="2">Mitochondrion</location>
    </subcellularLocation>
    <subcellularLocation>
        <location evidence="1">Nucleus</location>
    </subcellularLocation>
</comment>
<dbReference type="InterPro" id="IPR002885">
    <property type="entry name" value="PPR_rpt"/>
</dbReference>
<dbReference type="InterPro" id="IPR057027">
    <property type="entry name" value="TPR_mt"/>
</dbReference>
<dbReference type="GeneID" id="115465368"/>
<dbReference type="GO" id="GO:0003677">
    <property type="term" value="F:DNA binding"/>
    <property type="evidence" value="ECO:0007669"/>
    <property type="project" value="UniProtKB-KW"/>
</dbReference>
<dbReference type="CTD" id="10128"/>
<dbReference type="PANTHER" id="PTHR46669:SF1">
    <property type="entry name" value="LEUCINE-RICH PPR MOTIF-CONTAINING PROTEIN, MITOCHONDRIAL"/>
    <property type="match status" value="1"/>
</dbReference>
<reference evidence="17" key="1">
    <citation type="submission" date="2025-08" db="UniProtKB">
        <authorList>
            <consortium name="RefSeq"/>
        </authorList>
    </citation>
    <scope>IDENTIFICATION</scope>
</reference>
<evidence type="ECO:0000256" key="13">
    <source>
        <dbReference type="PROSITE-ProRule" id="PRU00708"/>
    </source>
</evidence>
<evidence type="ECO:0000313" key="17">
    <source>
        <dbReference type="RefSeq" id="XP_030051657.1"/>
    </source>
</evidence>
<keyword evidence="16" id="KW-1185">Reference proteome</keyword>
<feature type="domain" description="Pentatricopeptide repeat-containing protein-mitochondrial" evidence="15">
    <location>
        <begin position="418"/>
        <end position="497"/>
    </location>
</feature>
<dbReference type="InterPro" id="IPR033443">
    <property type="entry name" value="PROP1-like_PPR_dom"/>
</dbReference>
<sequence length="1408" mass="158718">MAALLRSARLFGVSASRLAANATGCETRFGVSGSFWRISAAVRTLRCSRPTVNQVRLLTVAPQQRGSALEETSSLIRTKQAQQFDWALNKLDSSVRRTGRITRTLLQRIFQDICRTGYSSGNQALLLLRSCGSLLPELQLSARTELAHRIWDKLQELGAVYDVSHYNALLKVYLQNEHKFSPTDFLTKMEAANIQPNRVTYQRLIAAYCNVGDIEGASKILEFMKSKDLPITEAVFSSLVTGHSRAGDLENAENILSVMRGAGIEPGAETYIALLSAYAEKGDLDKINKTLENVEKTEECLTDRDLMQVIWSLAKAGYPQHVQDILGCLRYDRGYIPDAMNLCLNLKTQGFDDTAFQILKSFPTSSDDLNGDSSQYGNFFLRHCVNMDTPSSKLKQFCDELKASNLHATPLQFTLYCALDAKKGDLALDLVKILKEEGLPVRAHYFWPLLAMYQKESNVEGTIAVLKAMNQLGVEPNVETYSNYVLTAFDDPKAARAVLQEHNCPVNSEELYISELRYESVNGKLDNIVSLLSSPSLPAVDLQSFKGSLILAFKRSSDVNLMAKITELLYTDGRYCQTPPGPTEAVGYFLYNLIDSMSDSEVQAKEECLRQYFHQLKEMNIAIPANIYRGICNLLDAYHVPELIKDVIVLVDDEQSLLSSDVARAIRIKSSDLERKLEELKAENKPIGDILKHLIMELCAEEDMQKALEVKAKYEADMGVGGYAVLINLCCRHDNPEEALNLKQELARKDSSFTLDTTKYLRLLKVLGKHGKLEDAINILKEMKEKDVLIGDTADTSFFHILNAAAVQGEVETVNRLHETIMTLGLAKASANLCSPLVTVHLEKDNVLAALEATMDCCKKYKYLPRLHDVLCKLIEREDTELLQKVMDFVSQERGEMMMLYDLFFAFLQSKKYKEARKIIETPGLRARANRLQWFADKCIAANQVETLENLVESTRKLFECDRDQMYFNLLKLCKENNNWQKADTVWTKMQEENVIPRERTLILLADIFKQNGQKVPFDVPEIWYKEAADGAAEASTVFPDVENNYQKQIMMLTKKNSSKEAYNILLQAQKKGLAFNSSTYSILMKALLADGCLEEFLKVKDIAETHIKGFTLNDAASSLFIISQVRRDYLKDAMSTLKTMLVEDKVPTRLAVTRLVQALAVKGDIEGINEVEDMMKNLGQSLQLSRMLFINNRILAHIRNNNNESAVEYIESLYLPGTQNPSVPVSSMAYVFRKVIEENREATLEKLSAMAERLANQFAVYRPATDMFIQYLDAGRVDEARFLLQRCSAIAEQSVNLVSYITSSSQKPGQVQKIVTLLDLIPDFKEKEIAYAYLMKGFALDKDLASARALYEKMKAEGLSMDELFLKRFAVLLKDAGEPVPFPEPPESFRFYADKLKQERGHTSDSD</sequence>
<evidence type="ECO:0000256" key="8">
    <source>
        <dbReference type="ARBA" id="ARBA00023125"/>
    </source>
</evidence>
<dbReference type="InParanoid" id="A0A6P7X7W6"/>
<name>A0A6P7X7W6_9AMPH</name>
<keyword evidence="5" id="KW-0694">RNA-binding</keyword>
<evidence type="ECO:0000256" key="6">
    <source>
        <dbReference type="ARBA" id="ARBA00022946"/>
    </source>
</evidence>
<evidence type="ECO:0000256" key="9">
    <source>
        <dbReference type="ARBA" id="ARBA00023128"/>
    </source>
</evidence>
<dbReference type="Pfam" id="PF17177">
    <property type="entry name" value="PPR_long"/>
    <property type="match status" value="1"/>
</dbReference>
<protein>
    <recommendedName>
        <fullName evidence="12">Leucine-rich PPR motif-containing protein, mitochondrial</fullName>
    </recommendedName>
</protein>
<evidence type="ECO:0000256" key="11">
    <source>
        <dbReference type="ARBA" id="ARBA00023242"/>
    </source>
</evidence>
<evidence type="ECO:0000259" key="15">
    <source>
        <dbReference type="Pfam" id="PF23276"/>
    </source>
</evidence>
<keyword evidence="8" id="KW-0238">DNA-binding</keyword>
<evidence type="ECO:0000256" key="2">
    <source>
        <dbReference type="ARBA" id="ARBA00004173"/>
    </source>
</evidence>